<comment type="caution">
    <text evidence="10">The sequence shown here is derived from an EMBL/GenBank/DDBJ whole genome shotgun (WGS) entry which is preliminary data.</text>
</comment>
<evidence type="ECO:0000256" key="3">
    <source>
        <dbReference type="ARBA" id="ARBA00022617"/>
    </source>
</evidence>
<dbReference type="InterPro" id="IPR036851">
    <property type="entry name" value="Chloroperoxidase-like_sf"/>
</dbReference>
<organism evidence="10 11">
    <name type="scientific">Hohenbuehelia grisea</name>
    <dbReference type="NCBI Taxonomy" id="104357"/>
    <lineage>
        <taxon>Eukaryota</taxon>
        <taxon>Fungi</taxon>
        <taxon>Dikarya</taxon>
        <taxon>Basidiomycota</taxon>
        <taxon>Agaricomycotina</taxon>
        <taxon>Agaricomycetes</taxon>
        <taxon>Agaricomycetidae</taxon>
        <taxon>Agaricales</taxon>
        <taxon>Pleurotineae</taxon>
        <taxon>Pleurotaceae</taxon>
        <taxon>Hohenbuehelia</taxon>
    </lineage>
</organism>
<feature type="region of interest" description="Disordered" evidence="8">
    <location>
        <begin position="1"/>
        <end position="23"/>
    </location>
</feature>
<accession>A0ABR3JB03</accession>
<evidence type="ECO:0000256" key="6">
    <source>
        <dbReference type="ARBA" id="ARBA00023004"/>
    </source>
</evidence>
<reference evidence="11" key="1">
    <citation type="submission" date="2024-06" db="EMBL/GenBank/DDBJ databases">
        <title>Multi-omics analyses provide insights into the biosynthesis of the anticancer antibiotic pleurotin in Hohenbuehelia grisea.</title>
        <authorList>
            <person name="Weaver J.A."/>
            <person name="Alberti F."/>
        </authorList>
    </citation>
    <scope>NUCLEOTIDE SEQUENCE [LARGE SCALE GENOMIC DNA]</scope>
    <source>
        <strain evidence="11">T-177</strain>
    </source>
</reference>
<keyword evidence="2" id="KW-0575">Peroxidase</keyword>
<comment type="cofactor">
    <cofactor evidence="1">
        <name>heme b</name>
        <dbReference type="ChEBI" id="CHEBI:60344"/>
    </cofactor>
</comment>
<evidence type="ECO:0000256" key="1">
    <source>
        <dbReference type="ARBA" id="ARBA00001970"/>
    </source>
</evidence>
<evidence type="ECO:0000256" key="8">
    <source>
        <dbReference type="SAM" id="MobiDB-lite"/>
    </source>
</evidence>
<sequence length="240" mass="26363">MPQTLDSPHAIPDDGKNHDFKPCDKAHSRGPCPGLNAMANHGYLPRSGTNIGFFALKSGLQQVYNLSFPLAAFLSGVALAACGRGFFFRTLDLEALGLHNKLEHDASLVHQDAAVGCPFAPKEVDQKLLQQLLTYAAPGHGMTLDDFARVRHDREAQLQVPLTEQLEKNACAEAVITWLVLKQEGSGEVPLGQLRQLYGEERLPDGWKRPKKPIGLFEALGLVKALIEKVAKLRDPWKQS</sequence>
<dbReference type="PROSITE" id="PS51405">
    <property type="entry name" value="HEME_HALOPEROXIDASE"/>
    <property type="match status" value="1"/>
</dbReference>
<dbReference type="PANTHER" id="PTHR33577">
    <property type="entry name" value="STERIGMATOCYSTIN BIOSYNTHESIS PEROXIDASE STCC-RELATED"/>
    <property type="match status" value="1"/>
</dbReference>
<keyword evidence="11" id="KW-1185">Reference proteome</keyword>
<keyword evidence="4" id="KW-0479">Metal-binding</keyword>
<evidence type="ECO:0000313" key="11">
    <source>
        <dbReference type="Proteomes" id="UP001556367"/>
    </source>
</evidence>
<gene>
    <name evidence="10" type="ORF">HGRIS_007085</name>
</gene>
<proteinExistence type="inferred from homology"/>
<dbReference type="SUPFAM" id="SSF47571">
    <property type="entry name" value="Cloroperoxidase"/>
    <property type="match status" value="1"/>
</dbReference>
<dbReference type="EMBL" id="JASNQZ010000010">
    <property type="protein sequence ID" value="KAL0952865.1"/>
    <property type="molecule type" value="Genomic_DNA"/>
</dbReference>
<evidence type="ECO:0000256" key="5">
    <source>
        <dbReference type="ARBA" id="ARBA00023002"/>
    </source>
</evidence>
<evidence type="ECO:0000256" key="7">
    <source>
        <dbReference type="ARBA" id="ARBA00025795"/>
    </source>
</evidence>
<dbReference type="Pfam" id="PF01328">
    <property type="entry name" value="Peroxidase_2"/>
    <property type="match status" value="1"/>
</dbReference>
<evidence type="ECO:0000256" key="2">
    <source>
        <dbReference type="ARBA" id="ARBA00022559"/>
    </source>
</evidence>
<feature type="compositionally biased region" description="Basic and acidic residues" evidence="8">
    <location>
        <begin position="11"/>
        <end position="23"/>
    </location>
</feature>
<keyword evidence="5" id="KW-0560">Oxidoreductase</keyword>
<feature type="domain" description="Heme haloperoxidase family profile" evidence="9">
    <location>
        <begin position="16"/>
        <end position="221"/>
    </location>
</feature>
<protein>
    <recommendedName>
        <fullName evidence="9">Heme haloperoxidase family profile domain-containing protein</fullName>
    </recommendedName>
</protein>
<dbReference type="InterPro" id="IPR000028">
    <property type="entry name" value="Chloroperoxidase"/>
</dbReference>
<comment type="similarity">
    <text evidence="7">Belongs to the chloroperoxidase family.</text>
</comment>
<keyword evidence="3" id="KW-0349">Heme</keyword>
<keyword evidence="6" id="KW-0408">Iron</keyword>
<dbReference type="Gene3D" id="1.10.489.10">
    <property type="entry name" value="Chloroperoxidase-like"/>
    <property type="match status" value="1"/>
</dbReference>
<dbReference type="PANTHER" id="PTHR33577:SF9">
    <property type="entry name" value="PEROXIDASE STCC"/>
    <property type="match status" value="1"/>
</dbReference>
<evidence type="ECO:0000313" key="10">
    <source>
        <dbReference type="EMBL" id="KAL0952865.1"/>
    </source>
</evidence>
<name>A0ABR3JB03_9AGAR</name>
<evidence type="ECO:0000259" key="9">
    <source>
        <dbReference type="PROSITE" id="PS51405"/>
    </source>
</evidence>
<evidence type="ECO:0000256" key="4">
    <source>
        <dbReference type="ARBA" id="ARBA00022723"/>
    </source>
</evidence>
<dbReference type="Proteomes" id="UP001556367">
    <property type="component" value="Unassembled WGS sequence"/>
</dbReference>